<protein>
    <submittedName>
        <fullName evidence="1">Uncharacterized protein</fullName>
    </submittedName>
</protein>
<proteinExistence type="predicted"/>
<name>A0A418NJ34_9SPHN</name>
<gene>
    <name evidence="1" type="ORF">D2V04_05085</name>
</gene>
<evidence type="ECO:0000313" key="2">
    <source>
        <dbReference type="Proteomes" id="UP000285092"/>
    </source>
</evidence>
<dbReference type="Proteomes" id="UP000285092">
    <property type="component" value="Unassembled WGS sequence"/>
</dbReference>
<keyword evidence="2" id="KW-1185">Reference proteome</keyword>
<dbReference type="AlphaFoldDB" id="A0A418NJ34"/>
<dbReference type="EMBL" id="QXFK01000014">
    <property type="protein sequence ID" value="RIV79367.1"/>
    <property type="molecule type" value="Genomic_DNA"/>
</dbReference>
<evidence type="ECO:0000313" key="1">
    <source>
        <dbReference type="EMBL" id="RIV79367.1"/>
    </source>
</evidence>
<reference evidence="1 2" key="1">
    <citation type="submission" date="2018-08" db="EMBL/GenBank/DDBJ databases">
        <title>Altererythrobacter sp.Ery1 and Ery12, the genome sequencing of novel strains in genus Alterythrobacter.</title>
        <authorList>
            <person name="Cheng H."/>
            <person name="Wu Y.-H."/>
            <person name="Fang C."/>
            <person name="Xu X.-W."/>
        </authorList>
    </citation>
    <scope>NUCLEOTIDE SEQUENCE [LARGE SCALE GENOMIC DNA]</scope>
    <source>
        <strain evidence="1 2">Ery1</strain>
    </source>
</reference>
<sequence length="78" mass="8639">MLAARVQQMIFAHAARPVRLAAVAIVILRVIVDLEFHRTSPSMEKRVASQAEAAPSTERPVFSPNRCQAVIAWRRSAS</sequence>
<comment type="caution">
    <text evidence="1">The sequence shown here is derived from an EMBL/GenBank/DDBJ whole genome shotgun (WGS) entry which is preliminary data.</text>
</comment>
<accession>A0A418NJ34</accession>
<organism evidence="1 2">
    <name type="scientific">Pelagerythrobacter aerophilus</name>
    <dbReference type="NCBI Taxonomy" id="2306995"/>
    <lineage>
        <taxon>Bacteria</taxon>
        <taxon>Pseudomonadati</taxon>
        <taxon>Pseudomonadota</taxon>
        <taxon>Alphaproteobacteria</taxon>
        <taxon>Sphingomonadales</taxon>
        <taxon>Erythrobacteraceae</taxon>
        <taxon>Pelagerythrobacter</taxon>
    </lineage>
</organism>